<dbReference type="EMBL" id="JBBWUH010000009">
    <property type="protein sequence ID" value="KAK8157414.1"/>
    <property type="molecule type" value="Genomic_DNA"/>
</dbReference>
<feature type="compositionally biased region" description="Polar residues" evidence="1">
    <location>
        <begin position="64"/>
        <end position="80"/>
    </location>
</feature>
<name>A0ABR1XJS9_9PEZI</name>
<protein>
    <submittedName>
        <fullName evidence="2">Uncharacterized protein</fullName>
    </submittedName>
</protein>
<proteinExistence type="predicted"/>
<sequence>MRTKGLSFSDVFRRKARPRHRIDRTYDIAKPTVHRMPAYAWDDRKPPSYAQSVPLPRRPEPAATRTTESASRYTPAASQSGLLRPTPRPSTPPGFKSPSNTSFLDDASPPRNSSRLSNHSRQPSSPTTLPLQRQQTHASNVSDHAAPPLFLLGQDDAPRENSFYRSRESSINLSRENSLTRSRDDGLNNRRSRFDSVEGGSRETSFLAAEDEDTLATMPNLPVPGFGFQHFMANRAGPLASLSRARGLTQSSQSTSTTTMLSPSLLSSPFDASFELGVGGEHRESTASTARFRSVDSWVGQQTSRIESTEFRNQPHFSFQRQHSAGLGQVDEGQAGWRGDDETPSDGPVGLYRDGGGGGGGLSAAKVAADHRRQNTNHSDATVFRVHPGSEIKIPRGSLVPSEVLDANMVTSAL</sequence>
<comment type="caution">
    <text evidence="2">The sequence shown here is derived from an EMBL/GenBank/DDBJ whole genome shotgun (WGS) entry which is preliminary data.</text>
</comment>
<evidence type="ECO:0000313" key="2">
    <source>
        <dbReference type="EMBL" id="KAK8157414.1"/>
    </source>
</evidence>
<keyword evidence="3" id="KW-1185">Reference proteome</keyword>
<feature type="compositionally biased region" description="Basic and acidic residues" evidence="1">
    <location>
        <begin position="181"/>
        <end position="196"/>
    </location>
</feature>
<feature type="compositionally biased region" description="Polar residues" evidence="1">
    <location>
        <begin position="169"/>
        <end position="180"/>
    </location>
</feature>
<reference evidence="2 3" key="1">
    <citation type="journal article" date="2022" name="G3 (Bethesda)">
        <title>Enemy or ally: a genomic approach to elucidate the lifestyle of Phyllosticta citrichinaensis.</title>
        <authorList>
            <person name="Buijs V.A."/>
            <person name="Groenewald J.Z."/>
            <person name="Haridas S."/>
            <person name="LaButti K.M."/>
            <person name="Lipzen A."/>
            <person name="Martin F.M."/>
            <person name="Barry K."/>
            <person name="Grigoriev I.V."/>
            <person name="Crous P.W."/>
            <person name="Seidl M.F."/>
        </authorList>
    </citation>
    <scope>NUCLEOTIDE SEQUENCE [LARGE SCALE GENOMIC DNA]</scope>
    <source>
        <strain evidence="2 3">CBS 129764</strain>
    </source>
</reference>
<evidence type="ECO:0000256" key="1">
    <source>
        <dbReference type="SAM" id="MobiDB-lite"/>
    </source>
</evidence>
<feature type="compositionally biased region" description="Polar residues" evidence="1">
    <location>
        <begin position="110"/>
        <end position="142"/>
    </location>
</feature>
<dbReference type="Proteomes" id="UP001456524">
    <property type="component" value="Unassembled WGS sequence"/>
</dbReference>
<evidence type="ECO:0000313" key="3">
    <source>
        <dbReference type="Proteomes" id="UP001456524"/>
    </source>
</evidence>
<feature type="region of interest" description="Disordered" evidence="1">
    <location>
        <begin position="356"/>
        <end position="378"/>
    </location>
</feature>
<organism evidence="2 3">
    <name type="scientific">Phyllosticta citrichinensis</name>
    <dbReference type="NCBI Taxonomy" id="1130410"/>
    <lineage>
        <taxon>Eukaryota</taxon>
        <taxon>Fungi</taxon>
        <taxon>Dikarya</taxon>
        <taxon>Ascomycota</taxon>
        <taxon>Pezizomycotina</taxon>
        <taxon>Dothideomycetes</taxon>
        <taxon>Dothideomycetes incertae sedis</taxon>
        <taxon>Botryosphaeriales</taxon>
        <taxon>Phyllostictaceae</taxon>
        <taxon>Phyllosticta</taxon>
    </lineage>
</organism>
<gene>
    <name evidence="2" type="ORF">IWX90DRAFT_323499</name>
</gene>
<feature type="region of interest" description="Disordered" evidence="1">
    <location>
        <begin position="1"/>
        <end position="201"/>
    </location>
</feature>
<accession>A0ABR1XJS9</accession>